<proteinExistence type="predicted"/>
<evidence type="ECO:0008006" key="5">
    <source>
        <dbReference type="Google" id="ProtNLM"/>
    </source>
</evidence>
<organism evidence="3 4">
    <name type="scientific">Georgenia daeguensis</name>
    <dbReference type="NCBI Taxonomy" id="908355"/>
    <lineage>
        <taxon>Bacteria</taxon>
        <taxon>Bacillati</taxon>
        <taxon>Actinomycetota</taxon>
        <taxon>Actinomycetes</taxon>
        <taxon>Micrococcales</taxon>
        <taxon>Bogoriellaceae</taxon>
        <taxon>Georgenia</taxon>
    </lineage>
</organism>
<reference evidence="4" key="1">
    <citation type="journal article" date="2019" name="Int. J. Syst. Evol. Microbiol.">
        <title>The Global Catalogue of Microorganisms (GCM) 10K type strain sequencing project: providing services to taxonomists for standard genome sequencing and annotation.</title>
        <authorList>
            <consortium name="The Broad Institute Genomics Platform"/>
            <consortium name="The Broad Institute Genome Sequencing Center for Infectious Disease"/>
            <person name="Wu L."/>
            <person name="Ma J."/>
        </authorList>
    </citation>
    <scope>NUCLEOTIDE SEQUENCE [LARGE SCALE GENOMIC DNA]</scope>
    <source>
        <strain evidence="4">JCM 17459</strain>
    </source>
</reference>
<feature type="chain" id="PRO_5045401064" description="PQQ-binding-like beta-propeller repeat protein" evidence="2">
    <location>
        <begin position="31"/>
        <end position="804"/>
    </location>
</feature>
<evidence type="ECO:0000256" key="1">
    <source>
        <dbReference type="SAM" id="MobiDB-lite"/>
    </source>
</evidence>
<dbReference type="SUPFAM" id="SSF63825">
    <property type="entry name" value="YWTD domain"/>
    <property type="match status" value="1"/>
</dbReference>
<keyword evidence="2" id="KW-0732">Signal</keyword>
<comment type="caution">
    <text evidence="3">The sequence shown here is derived from an EMBL/GenBank/DDBJ whole genome shotgun (WGS) entry which is preliminary data.</text>
</comment>
<name>A0ABP8EVR2_9MICO</name>
<dbReference type="SUPFAM" id="SSF101898">
    <property type="entry name" value="NHL repeat"/>
    <property type="match status" value="1"/>
</dbReference>
<evidence type="ECO:0000256" key="2">
    <source>
        <dbReference type="SAM" id="SignalP"/>
    </source>
</evidence>
<feature type="region of interest" description="Disordered" evidence="1">
    <location>
        <begin position="783"/>
        <end position="804"/>
    </location>
</feature>
<feature type="signal peptide" evidence="2">
    <location>
        <begin position="1"/>
        <end position="30"/>
    </location>
</feature>
<accession>A0ABP8EVR2</accession>
<dbReference type="EMBL" id="BAABBA010000011">
    <property type="protein sequence ID" value="GAA4288056.1"/>
    <property type="molecule type" value="Genomic_DNA"/>
</dbReference>
<evidence type="ECO:0000313" key="4">
    <source>
        <dbReference type="Proteomes" id="UP001499841"/>
    </source>
</evidence>
<evidence type="ECO:0000313" key="3">
    <source>
        <dbReference type="EMBL" id="GAA4288056.1"/>
    </source>
</evidence>
<gene>
    <name evidence="3" type="ORF">GCM10022262_24160</name>
</gene>
<keyword evidence="4" id="KW-1185">Reference proteome</keyword>
<sequence length="804" mass="82675">MSSRPRPRAWSATALGAALGLATLALTPAAGGVTPAEAPAPPPPAEGTFEDLGVAMRAPNVRLSDVDVLTDGTPVAYLFSDGEPVSFNVVDLRSGAVLDSHEMPPYSVASAIDVAADDTVYLSVRSPNDGTLWSYDPAAEKLTRIASGVAGEQMLRTIDVDGTTLYGTTFPNAELYALDLTTGELTEYGRVAATGDYAWGLEADGGDVWVGAGTPAQLYDVDPADGATTPLPLPPAVAARGGFIQRIETHGDLRFLSHRAVDGATVTVVDRSAAVVDELVVNGLWNSTEASVHGTFYYLDAGNGVQGYDVAARTSRALELAPTVEGVTAGTSRLFLAELGTPEFPGHTVVGVRTDGRIWRQNVATGHGDVLAAPAIGSPVTTMSIGEGGDGQVYVGAYLSPGVMARVDPATGAVEQLEGPEQADSIAAHGDLTVIGSYPEAVFHAARAGEPWEWGVNPAHVLTLGRAATGQDRPRSLVSAGDVVAAGTIANYGELGGALTLFDPETGAHSLHRDVVEDQSIASLAYADGVVYAGTSIHGGLSSVPTQTTAEVFAWDVASDSLVASGPVVEGATVIHALVADGVGRIFGMTDNGVLFEYDTASHDVVRSVQTGIRNANIWGDQSDLGYNPLDGQLYGSVADKLLRIDPADLSVEMLRESGARNSAVAHGDVWQTDETNVARYDLPGACDRTVSGYHEGPLTVSAGTTCLEEAHVAGPLRVGPGAAVVVERSVVDGPVRAAGAESVALRSTRVGGPVEVTGTTGRVALAGLTVDGPLDCTGNAFAPTDEGAPSEISGPTRGQCAGW</sequence>
<dbReference type="RefSeq" id="WP_345041484.1">
    <property type="nucleotide sequence ID" value="NZ_BAABBA010000011.1"/>
</dbReference>
<dbReference type="Proteomes" id="UP001499841">
    <property type="component" value="Unassembled WGS sequence"/>
</dbReference>
<protein>
    <recommendedName>
        <fullName evidence="5">PQQ-binding-like beta-propeller repeat protein</fullName>
    </recommendedName>
</protein>